<dbReference type="PANTHER" id="PTHR11909">
    <property type="entry name" value="CASEIN KINASE-RELATED"/>
    <property type="match status" value="1"/>
</dbReference>
<dbReference type="Gene3D" id="1.10.510.10">
    <property type="entry name" value="Transferase(Phosphotransferase) domain 1"/>
    <property type="match status" value="1"/>
</dbReference>
<organism evidence="2 3">
    <name type="scientific">Panagrolaimus superbus</name>
    <dbReference type="NCBI Taxonomy" id="310955"/>
    <lineage>
        <taxon>Eukaryota</taxon>
        <taxon>Metazoa</taxon>
        <taxon>Ecdysozoa</taxon>
        <taxon>Nematoda</taxon>
        <taxon>Chromadorea</taxon>
        <taxon>Rhabditida</taxon>
        <taxon>Tylenchina</taxon>
        <taxon>Panagrolaimomorpha</taxon>
        <taxon>Panagrolaimoidea</taxon>
        <taxon>Panagrolaimidae</taxon>
        <taxon>Panagrolaimus</taxon>
    </lineage>
</organism>
<evidence type="ECO:0000313" key="3">
    <source>
        <dbReference type="WBParaSite" id="PSU_v2.g15368.t1"/>
    </source>
</evidence>
<dbReference type="PROSITE" id="PS50011">
    <property type="entry name" value="PROTEIN_KINASE_DOM"/>
    <property type="match status" value="1"/>
</dbReference>
<dbReference type="SUPFAM" id="SSF56112">
    <property type="entry name" value="Protein kinase-like (PK-like)"/>
    <property type="match status" value="1"/>
</dbReference>
<evidence type="ECO:0000313" key="2">
    <source>
        <dbReference type="Proteomes" id="UP000887577"/>
    </source>
</evidence>
<dbReference type="Proteomes" id="UP000887577">
    <property type="component" value="Unplaced"/>
</dbReference>
<dbReference type="SMART" id="SM00220">
    <property type="entry name" value="S_TKc"/>
    <property type="match status" value="1"/>
</dbReference>
<dbReference type="GO" id="GO:0005524">
    <property type="term" value="F:ATP binding"/>
    <property type="evidence" value="ECO:0007669"/>
    <property type="project" value="InterPro"/>
</dbReference>
<feature type="domain" description="Protein kinase" evidence="1">
    <location>
        <begin position="21"/>
        <end position="286"/>
    </location>
</feature>
<dbReference type="Pfam" id="PF00069">
    <property type="entry name" value="Pkinase"/>
    <property type="match status" value="1"/>
</dbReference>
<accession>A0A914Y9C8</accession>
<dbReference type="InterPro" id="IPR000719">
    <property type="entry name" value="Prot_kinase_dom"/>
</dbReference>
<sequence>MAVVKEQLTHFSPGSKFGQWRIIEKVEGEDPEGAVYKVSNKHGFFALKIEKLDVKFSYVIHEIDVLTALTQFGARHIRNIEESGQTDSFSFVVLTPVGKNLEDLRNEAPKKRFTLGTAISVGIQCLEALEDLHAIGYLFRDIKPSNFAIGASEYSEHRKLYATDFSMAKKFTEYGTPRSVGARFNINTRYAPLACHEKQKLRCIDEVESWFYMLVEWTRGKLPWKHLDNESAGAWKKRCRKALWYDQLLFGCPWEFIDIWRIIKRSKDPDKPDYQKIYVLLIHAMVKSKKLQYPYDWEVWEEKRILKEQKKNKKQSESVKAVAVCFFARFL</sequence>
<name>A0A914Y9C8_9BILA</name>
<evidence type="ECO:0000259" key="1">
    <source>
        <dbReference type="PROSITE" id="PS50011"/>
    </source>
</evidence>
<dbReference type="InterPro" id="IPR050235">
    <property type="entry name" value="CK1_Ser-Thr_kinase"/>
</dbReference>
<protein>
    <submittedName>
        <fullName evidence="3">Protein kinase domain-containing protein</fullName>
    </submittedName>
</protein>
<dbReference type="InterPro" id="IPR011009">
    <property type="entry name" value="Kinase-like_dom_sf"/>
</dbReference>
<dbReference type="WBParaSite" id="PSU_v2.g15368.t1">
    <property type="protein sequence ID" value="PSU_v2.g15368.t1"/>
    <property type="gene ID" value="PSU_v2.g15368"/>
</dbReference>
<reference evidence="3" key="1">
    <citation type="submission" date="2022-11" db="UniProtKB">
        <authorList>
            <consortium name="WormBaseParasite"/>
        </authorList>
    </citation>
    <scope>IDENTIFICATION</scope>
</reference>
<dbReference type="AlphaFoldDB" id="A0A914Y9C8"/>
<keyword evidence="2" id="KW-1185">Reference proteome</keyword>
<proteinExistence type="predicted"/>
<dbReference type="GO" id="GO:0004672">
    <property type="term" value="F:protein kinase activity"/>
    <property type="evidence" value="ECO:0007669"/>
    <property type="project" value="InterPro"/>
</dbReference>